<protein>
    <submittedName>
        <fullName evidence="2">Uncharacterized protein</fullName>
    </submittedName>
</protein>
<dbReference type="GO" id="GO:0009976">
    <property type="term" value="F:tocopherol cyclase activity"/>
    <property type="evidence" value="ECO:0007669"/>
    <property type="project" value="InterPro"/>
</dbReference>
<dbReference type="Proteomes" id="UP001163046">
    <property type="component" value="Unassembled WGS sequence"/>
</dbReference>
<evidence type="ECO:0000313" key="2">
    <source>
        <dbReference type="EMBL" id="KAJ7386481.1"/>
    </source>
</evidence>
<dbReference type="InterPro" id="IPR025893">
    <property type="entry name" value="Tocopherol_cyclase"/>
</dbReference>
<evidence type="ECO:0000256" key="1">
    <source>
        <dbReference type="SAM" id="SignalP"/>
    </source>
</evidence>
<feature type="signal peptide" evidence="1">
    <location>
        <begin position="1"/>
        <end position="26"/>
    </location>
</feature>
<evidence type="ECO:0000313" key="3">
    <source>
        <dbReference type="Proteomes" id="UP001163046"/>
    </source>
</evidence>
<organism evidence="2 3">
    <name type="scientific">Desmophyllum pertusum</name>
    <dbReference type="NCBI Taxonomy" id="174260"/>
    <lineage>
        <taxon>Eukaryota</taxon>
        <taxon>Metazoa</taxon>
        <taxon>Cnidaria</taxon>
        <taxon>Anthozoa</taxon>
        <taxon>Hexacorallia</taxon>
        <taxon>Scleractinia</taxon>
        <taxon>Caryophylliina</taxon>
        <taxon>Caryophylliidae</taxon>
        <taxon>Desmophyllum</taxon>
    </lineage>
</organism>
<dbReference type="PANTHER" id="PTHR35309">
    <property type="match status" value="1"/>
</dbReference>
<dbReference type="AlphaFoldDB" id="A0A9W9ZRI4"/>
<comment type="caution">
    <text evidence="2">The sequence shown here is derived from an EMBL/GenBank/DDBJ whole genome shotgun (WGS) entry which is preliminary data.</text>
</comment>
<dbReference type="PANTHER" id="PTHR35309:SF4">
    <property type="entry name" value="TOCOPHEROL CYCLASE"/>
    <property type="match status" value="1"/>
</dbReference>
<proteinExistence type="predicted"/>
<name>A0A9W9ZRI4_9CNID</name>
<keyword evidence="1" id="KW-0732">Signal</keyword>
<accession>A0A9W9ZRI4</accession>
<gene>
    <name evidence="2" type="ORF">OS493_008614</name>
</gene>
<feature type="chain" id="PRO_5040800261" evidence="1">
    <location>
        <begin position="27"/>
        <end position="349"/>
    </location>
</feature>
<dbReference type="OrthoDB" id="5421239at2759"/>
<keyword evidence="3" id="KW-1185">Reference proteome</keyword>
<sequence>MESPYSSFALYVLFTSLASQVTLVNGNQYDPHLFPAVGPFMEGWYARMIDFESNHSFGILFGQVLLRREGPHFKYYPLNMLSFIHSKGDGRSMESFAVYPPSEDIEVTVQGKPVTSDPDFKSPANFEWKAKPYGYFRVNENETRFNFTNVEGVSFIGVLGPPQPWGPDGEGPEGWLDHVPFLPLHWKKIGETVSTAWIWAEGVDGPSGSSFAVSLGVLGLETFEIPAHLIGYRSSAVTLNFKPTDSVLTKYIDGCNGSMNATVTGLVHKLEFEIHAPPSTLQTCLLGPTLDGFAPVCVESYIAIATFHVYKLTLSGYELVETRTFNLSALEFGGIYLCQEKNPCQTSGA</sequence>
<dbReference type="EMBL" id="MU825876">
    <property type="protein sequence ID" value="KAJ7386481.1"/>
    <property type="molecule type" value="Genomic_DNA"/>
</dbReference>
<reference evidence="2" key="1">
    <citation type="submission" date="2023-01" db="EMBL/GenBank/DDBJ databases">
        <title>Genome assembly of the deep-sea coral Lophelia pertusa.</title>
        <authorList>
            <person name="Herrera S."/>
            <person name="Cordes E."/>
        </authorList>
    </citation>
    <scope>NUCLEOTIDE SEQUENCE</scope>
    <source>
        <strain evidence="2">USNM1676648</strain>
        <tissue evidence="2">Polyp</tissue>
    </source>
</reference>